<keyword evidence="5" id="KW-0805">Transcription regulation</keyword>
<keyword evidence="3 4" id="KW-0539">Nucleus</keyword>
<comment type="function">
    <text evidence="5">Transcription activator.</text>
</comment>
<dbReference type="Pfam" id="PF08880">
    <property type="entry name" value="QLQ"/>
    <property type="match status" value="1"/>
</dbReference>
<reference evidence="9 10" key="1">
    <citation type="submission" date="2023-12" db="EMBL/GenBank/DDBJ databases">
        <title>A high-quality genome assembly for Dillenia turbinata (Dilleniales).</title>
        <authorList>
            <person name="Chanderbali A."/>
        </authorList>
    </citation>
    <scope>NUCLEOTIDE SEQUENCE [LARGE SCALE GENOMIC DNA]</scope>
    <source>
        <strain evidence="9">LSX21</strain>
        <tissue evidence="9">Leaf</tissue>
    </source>
</reference>
<dbReference type="PANTHER" id="PTHR31602">
    <property type="entry name" value="GROWTH-REGULATING FACTOR 5"/>
    <property type="match status" value="1"/>
</dbReference>
<evidence type="ECO:0000313" key="9">
    <source>
        <dbReference type="EMBL" id="KAK6926074.1"/>
    </source>
</evidence>
<feature type="domain" description="QLQ" evidence="7">
    <location>
        <begin position="62"/>
        <end position="97"/>
    </location>
</feature>
<dbReference type="InterPro" id="IPR014978">
    <property type="entry name" value="Gln-Leu-Gln_QLQ"/>
</dbReference>
<gene>
    <name evidence="9" type="ORF">RJ641_007793</name>
</gene>
<comment type="subcellular location">
    <subcellularLocation>
        <location evidence="1 4 5">Nucleus</location>
    </subcellularLocation>
</comment>
<evidence type="ECO:0000259" key="8">
    <source>
        <dbReference type="PROSITE" id="PS51667"/>
    </source>
</evidence>
<feature type="short sequence motif" description="Bipartite nuclear localization signal" evidence="4">
    <location>
        <begin position="114"/>
        <end position="124"/>
    </location>
</feature>
<dbReference type="PROSITE" id="PS51666">
    <property type="entry name" value="QLQ"/>
    <property type="match status" value="1"/>
</dbReference>
<dbReference type="GO" id="GO:0006351">
    <property type="term" value="P:DNA-templated transcription"/>
    <property type="evidence" value="ECO:0007669"/>
    <property type="project" value="UniProtKB-UniRule"/>
</dbReference>
<feature type="domain" description="WRC" evidence="8">
    <location>
        <begin position="109"/>
        <end position="153"/>
    </location>
</feature>
<dbReference type="GO" id="GO:0006355">
    <property type="term" value="P:regulation of DNA-templated transcription"/>
    <property type="evidence" value="ECO:0007669"/>
    <property type="project" value="InterPro"/>
</dbReference>
<dbReference type="InterPro" id="IPR031137">
    <property type="entry name" value="GRF"/>
</dbReference>
<dbReference type="InterPro" id="IPR014977">
    <property type="entry name" value="WRC_dom"/>
</dbReference>
<keyword evidence="10" id="KW-1185">Reference proteome</keyword>
<protein>
    <recommendedName>
        <fullName evidence="5">Growth-regulating factor</fullName>
    </recommendedName>
</protein>
<dbReference type="PANTHER" id="PTHR31602:SF101">
    <property type="entry name" value="GROWTH-REGULATING FACTOR 7"/>
    <property type="match status" value="1"/>
</dbReference>
<comment type="domain">
    <text evidence="5">The QLQ domain and WRC domain may be involved in protein-protein interaction and DNA-binding, respectively.</text>
</comment>
<sequence>MKQGEKMMVNHHRPFSSSLGTEGGGGDGAGDVASVALQPLHSSATTHNSPFKSPVETKLGFPFTEAQMKELERQAMIYKYMMFSVPVPPHLLLDPDYTSMFKVGMRGGDAEPGRCKRTDGKKWRCSRDVAPNQKYCERHLNRGRPRSRKPVELHVRVNNKKTRHPQQTPIPVSNSATLNCSSPPSFGSFSKCSSYEPLNPTSASASEGTRCMDWMMKREIPQMGSMGFSDSSECQEETFNLNSDLCPFFNTGPEPRRDLDFVDAWSNPASEDDNTGRNRTISFTLSTMNNSSSIEDEEMGKIEMDLGGGVTSIAKSGEESDRPISGSSWFSPGLCVGGPLAEVLQPNAINWGGETSSNVVSPLFGNDDHISTLTTTVSDSSGNSSPTFASTTTKPEIVLQWLN</sequence>
<evidence type="ECO:0000256" key="3">
    <source>
        <dbReference type="ARBA" id="ARBA00023242"/>
    </source>
</evidence>
<dbReference type="Proteomes" id="UP001370490">
    <property type="component" value="Unassembled WGS sequence"/>
</dbReference>
<evidence type="ECO:0000256" key="5">
    <source>
        <dbReference type="RuleBase" id="RU367127"/>
    </source>
</evidence>
<keyword evidence="5" id="KW-0010">Activator</keyword>
<dbReference type="AlphaFoldDB" id="A0AAN8V6X3"/>
<organism evidence="9 10">
    <name type="scientific">Dillenia turbinata</name>
    <dbReference type="NCBI Taxonomy" id="194707"/>
    <lineage>
        <taxon>Eukaryota</taxon>
        <taxon>Viridiplantae</taxon>
        <taxon>Streptophyta</taxon>
        <taxon>Embryophyta</taxon>
        <taxon>Tracheophyta</taxon>
        <taxon>Spermatophyta</taxon>
        <taxon>Magnoliopsida</taxon>
        <taxon>eudicotyledons</taxon>
        <taxon>Gunneridae</taxon>
        <taxon>Pentapetalae</taxon>
        <taxon>Dilleniales</taxon>
        <taxon>Dilleniaceae</taxon>
        <taxon>Dillenia</taxon>
    </lineage>
</organism>
<dbReference type="GO" id="GO:0005524">
    <property type="term" value="F:ATP binding"/>
    <property type="evidence" value="ECO:0007669"/>
    <property type="project" value="UniProtKB-UniRule"/>
</dbReference>
<evidence type="ECO:0000256" key="1">
    <source>
        <dbReference type="ARBA" id="ARBA00004123"/>
    </source>
</evidence>
<evidence type="ECO:0000256" key="2">
    <source>
        <dbReference type="ARBA" id="ARBA00008122"/>
    </source>
</evidence>
<evidence type="ECO:0000256" key="6">
    <source>
        <dbReference type="SAM" id="MobiDB-lite"/>
    </source>
</evidence>
<dbReference type="Pfam" id="PF08879">
    <property type="entry name" value="WRC"/>
    <property type="match status" value="1"/>
</dbReference>
<comment type="similarity">
    <text evidence="2 5">Belongs to the GRF family.</text>
</comment>
<dbReference type="PROSITE" id="PS51667">
    <property type="entry name" value="WRC"/>
    <property type="match status" value="1"/>
</dbReference>
<evidence type="ECO:0000313" key="10">
    <source>
        <dbReference type="Proteomes" id="UP001370490"/>
    </source>
</evidence>
<proteinExistence type="inferred from homology"/>
<comment type="caution">
    <text evidence="9">The sequence shown here is derived from an EMBL/GenBank/DDBJ whole genome shotgun (WGS) entry which is preliminary data.</text>
</comment>
<feature type="region of interest" description="Disordered" evidence="6">
    <location>
        <begin position="1"/>
        <end position="32"/>
    </location>
</feature>
<keyword evidence="5" id="KW-0804">Transcription</keyword>
<name>A0AAN8V6X3_9MAGN</name>
<dbReference type="EMBL" id="JBAMMX010000015">
    <property type="protein sequence ID" value="KAK6926074.1"/>
    <property type="molecule type" value="Genomic_DNA"/>
</dbReference>
<dbReference type="SMART" id="SM00951">
    <property type="entry name" value="QLQ"/>
    <property type="match status" value="1"/>
</dbReference>
<evidence type="ECO:0000259" key="7">
    <source>
        <dbReference type="PROSITE" id="PS51666"/>
    </source>
</evidence>
<accession>A0AAN8V6X3</accession>
<dbReference type="GO" id="GO:0005634">
    <property type="term" value="C:nucleus"/>
    <property type="evidence" value="ECO:0007669"/>
    <property type="project" value="UniProtKB-SubCell"/>
</dbReference>
<dbReference type="GO" id="GO:0099402">
    <property type="term" value="P:plant organ development"/>
    <property type="evidence" value="ECO:0007669"/>
    <property type="project" value="UniProtKB-ARBA"/>
</dbReference>
<evidence type="ECO:0000256" key="4">
    <source>
        <dbReference type="PROSITE-ProRule" id="PRU01002"/>
    </source>
</evidence>
<feature type="short sequence motif" description="Bipartite nuclear localization signal" evidence="4">
    <location>
        <begin position="142"/>
        <end position="149"/>
    </location>
</feature>